<dbReference type="EMBL" id="SWLG01000003">
    <property type="protein sequence ID" value="TLS38477.1"/>
    <property type="molecule type" value="Genomic_DNA"/>
</dbReference>
<organism evidence="1 2">
    <name type="scientific">Exobacillus caeni</name>
    <dbReference type="NCBI Taxonomy" id="2574798"/>
    <lineage>
        <taxon>Bacteria</taxon>
        <taxon>Bacillati</taxon>
        <taxon>Bacillota</taxon>
        <taxon>Bacilli</taxon>
        <taxon>Bacillales</taxon>
        <taxon>Guptibacillaceae</taxon>
        <taxon>Exobacillus</taxon>
    </lineage>
</organism>
<sequence length="104" mass="12664">MTEDTRRIDIMLDALKSYWRKNPELCLSELLIELHSKEADRKTLAETKDNEWLNWFLKNSSNQHLREKRLRYDAQVKDLERQIRPELMEVIKRFVYKEEGQSPD</sequence>
<dbReference type="Gene3D" id="1.10.1580.20">
    <property type="entry name" value="Protein of unknown function DUF1040"/>
    <property type="match status" value="1"/>
</dbReference>
<dbReference type="AlphaFoldDB" id="A0A5R9F4M5"/>
<gene>
    <name evidence="1" type="ORF">FCL54_04890</name>
</gene>
<evidence type="ECO:0000313" key="1">
    <source>
        <dbReference type="EMBL" id="TLS38477.1"/>
    </source>
</evidence>
<dbReference type="RefSeq" id="WP_138123796.1">
    <property type="nucleotide sequence ID" value="NZ_SWLG01000003.1"/>
</dbReference>
<dbReference type="OrthoDB" id="2927277at2"/>
<comment type="caution">
    <text evidence="1">The sequence shown here is derived from an EMBL/GenBank/DDBJ whole genome shotgun (WGS) entry which is preliminary data.</text>
</comment>
<dbReference type="Proteomes" id="UP000308230">
    <property type="component" value="Unassembled WGS sequence"/>
</dbReference>
<protein>
    <submittedName>
        <fullName evidence="1">DUF1040 family protein</fullName>
    </submittedName>
</protein>
<name>A0A5R9F4M5_9BACL</name>
<evidence type="ECO:0000313" key="2">
    <source>
        <dbReference type="Proteomes" id="UP000308230"/>
    </source>
</evidence>
<keyword evidence="2" id="KW-1185">Reference proteome</keyword>
<proteinExistence type="predicted"/>
<dbReference type="InterPro" id="IPR038134">
    <property type="entry name" value="YihD_sf"/>
</dbReference>
<reference evidence="1 2" key="1">
    <citation type="submission" date="2019-04" db="EMBL/GenBank/DDBJ databases">
        <title>Bacillus caeni sp. nov., a bacterium isolated from mangrove sediment.</title>
        <authorList>
            <person name="Huang H."/>
            <person name="Mo K."/>
            <person name="Hu Y."/>
        </authorList>
    </citation>
    <scope>NUCLEOTIDE SEQUENCE [LARGE SCALE GENOMIC DNA]</scope>
    <source>
        <strain evidence="1 2">HB172195</strain>
    </source>
</reference>
<accession>A0A5R9F4M5</accession>